<dbReference type="Proteomes" id="UP001162162">
    <property type="component" value="Unassembled WGS sequence"/>
</dbReference>
<comment type="caution">
    <text evidence="2">The sequence shown here is derived from an EMBL/GenBank/DDBJ whole genome shotgun (WGS) entry which is preliminary data.</text>
</comment>
<evidence type="ECO:0000313" key="3">
    <source>
        <dbReference type="Proteomes" id="UP001162162"/>
    </source>
</evidence>
<dbReference type="EMBL" id="JAPWTK010000305">
    <property type="protein sequence ID" value="KAJ8943016.1"/>
    <property type="molecule type" value="Genomic_DNA"/>
</dbReference>
<sequence>MKKINYGDHGKSLSKPNTNLYKKEGMSQVIKSLPNLYLRHSSRSIFHRYVSSAGGDITRPALTPGSDILMQHLKNATTPRVVLKIVNEHYSIMNSKHIMQALRSLFDLQKCGSSDVSTNEILRHPDFNKLCRKLKFQSGVIELNETIEALKVISYVGVPSNSTIVQVLLQLIRQDINSLNLHHVIFLDFLVGQFNSSPLVEAFRMALPIIFEIHLPVKIDKRNVTHLAEYLHYASKVDLSKNSIKILVDALLESTEELDGKTAKSIIWSLTDMDPTEYFAPLLDKAINDLLIHIDELNYTDLESTLSKMVHKYTKKHSYFYNETFVDTCVNYLIDHDLGFKYGVYALRKIGRITHVNRYLLDYVSKKALEDPTCVTNADASDIYSIVIAMSLTSYRPLHWDNLKDLIVRKKQLASENKREIIWIRFMASLCLLDIYKLDVITKALNSDYLNSLFKKGFNSDFENYFSIWQSIKINRPELVDILPSKYDPEQVIDSMKPIPEFPLEASLQKGLGSDQYVLTDLVSKIGHQIDHAILFRKGGYPVAVNKDVKFIEDIEVLEKNDLLLILGLRSVHYTLNTKELRGSVALSLKSLEVDGYSVLPVNLEIWESLSDFERIPYLMQEIKNKMDTDIAISENIGK</sequence>
<evidence type="ECO:0000259" key="1">
    <source>
        <dbReference type="SMART" id="SM00952"/>
    </source>
</evidence>
<evidence type="ECO:0000313" key="2">
    <source>
        <dbReference type="EMBL" id="KAJ8943016.1"/>
    </source>
</evidence>
<dbReference type="InterPro" id="IPR013584">
    <property type="entry name" value="RAP"/>
</dbReference>
<name>A0AAV8XWD9_9CUCU</name>
<keyword evidence="3" id="KW-1185">Reference proteome</keyword>
<dbReference type="AlphaFoldDB" id="A0AAV8XWD9"/>
<organism evidence="2 3">
    <name type="scientific">Aromia moschata</name>
    <dbReference type="NCBI Taxonomy" id="1265417"/>
    <lineage>
        <taxon>Eukaryota</taxon>
        <taxon>Metazoa</taxon>
        <taxon>Ecdysozoa</taxon>
        <taxon>Arthropoda</taxon>
        <taxon>Hexapoda</taxon>
        <taxon>Insecta</taxon>
        <taxon>Pterygota</taxon>
        <taxon>Neoptera</taxon>
        <taxon>Endopterygota</taxon>
        <taxon>Coleoptera</taxon>
        <taxon>Polyphaga</taxon>
        <taxon>Cucujiformia</taxon>
        <taxon>Chrysomeloidea</taxon>
        <taxon>Cerambycidae</taxon>
        <taxon>Cerambycinae</taxon>
        <taxon>Callichromatini</taxon>
        <taxon>Aromia</taxon>
    </lineage>
</organism>
<gene>
    <name evidence="2" type="ORF">NQ318_008334</name>
</gene>
<proteinExistence type="predicted"/>
<feature type="domain" description="RAP" evidence="1">
    <location>
        <begin position="564"/>
        <end position="622"/>
    </location>
</feature>
<reference evidence="2" key="1">
    <citation type="journal article" date="2023" name="Insect Mol. Biol.">
        <title>Genome sequencing provides insights into the evolution of gene families encoding plant cell wall-degrading enzymes in longhorned beetles.</title>
        <authorList>
            <person name="Shin N.R."/>
            <person name="Okamura Y."/>
            <person name="Kirsch R."/>
            <person name="Pauchet Y."/>
        </authorList>
    </citation>
    <scope>NUCLEOTIDE SEQUENCE</scope>
    <source>
        <strain evidence="2">AMC_N1</strain>
    </source>
</reference>
<accession>A0AAV8XWD9</accession>
<dbReference type="SMART" id="SM00952">
    <property type="entry name" value="RAP"/>
    <property type="match status" value="1"/>
</dbReference>
<protein>
    <recommendedName>
        <fullName evidence="1">RAP domain-containing protein</fullName>
    </recommendedName>
</protein>